<comment type="caution">
    <text evidence="1">The sequence shown here is derived from an EMBL/GenBank/DDBJ whole genome shotgun (WGS) entry which is preliminary data.</text>
</comment>
<accession>A0A225W5E1</accession>
<dbReference type="Proteomes" id="UP000198211">
    <property type="component" value="Unassembled WGS sequence"/>
</dbReference>
<dbReference type="EMBL" id="NBNE01001853">
    <property type="protein sequence ID" value="OWZ12418.1"/>
    <property type="molecule type" value="Genomic_DNA"/>
</dbReference>
<reference evidence="2" key="1">
    <citation type="submission" date="2017-03" db="EMBL/GenBank/DDBJ databases">
        <title>Phytopthora megakarya and P. palmivora, two closely related causual agents of cacao black pod achieved similar genome size and gene model numbers by different mechanisms.</title>
        <authorList>
            <person name="Ali S."/>
            <person name="Shao J."/>
            <person name="Larry D.J."/>
            <person name="Kronmiller B."/>
            <person name="Shen D."/>
            <person name="Strem M.D."/>
            <person name="Melnick R.L."/>
            <person name="Guiltinan M.J."/>
            <person name="Tyler B.M."/>
            <person name="Meinhardt L.W."/>
            <person name="Bailey B.A."/>
        </authorList>
    </citation>
    <scope>NUCLEOTIDE SEQUENCE [LARGE SCALE GENOMIC DNA]</scope>
    <source>
        <strain evidence="2">zdho120</strain>
    </source>
</reference>
<keyword evidence="2" id="KW-1185">Reference proteome</keyword>
<protein>
    <submittedName>
        <fullName evidence="1">Uncharacterized protein</fullName>
    </submittedName>
</protein>
<dbReference type="OrthoDB" id="102847at2759"/>
<evidence type="ECO:0000313" key="2">
    <source>
        <dbReference type="Proteomes" id="UP000198211"/>
    </source>
</evidence>
<evidence type="ECO:0000313" key="1">
    <source>
        <dbReference type="EMBL" id="OWZ12418.1"/>
    </source>
</evidence>
<name>A0A225W5E1_9STRA</name>
<dbReference type="AlphaFoldDB" id="A0A225W5E1"/>
<proteinExistence type="predicted"/>
<sequence length="101" mass="11839">MIKRFFAIKDFIDMSFDELAELMPTRQEENKRGSLQDDLHDFKWASKKLQRMEAENSVEQHSLLKDFDVNVAGSDSMDEEFDRFGFAECALRARKMKRAAV</sequence>
<organism evidence="1 2">
    <name type="scientific">Phytophthora megakarya</name>
    <dbReference type="NCBI Taxonomy" id="4795"/>
    <lineage>
        <taxon>Eukaryota</taxon>
        <taxon>Sar</taxon>
        <taxon>Stramenopiles</taxon>
        <taxon>Oomycota</taxon>
        <taxon>Peronosporomycetes</taxon>
        <taxon>Peronosporales</taxon>
        <taxon>Peronosporaceae</taxon>
        <taxon>Phytophthora</taxon>
    </lineage>
</organism>
<gene>
    <name evidence="1" type="ORF">PHMEG_00014430</name>
</gene>